<evidence type="ECO:0000256" key="2">
    <source>
        <dbReference type="SAM" id="MobiDB-lite"/>
    </source>
</evidence>
<proteinExistence type="predicted"/>
<name>A0A8K0TA93_9PEZI</name>
<dbReference type="OrthoDB" id="10672701at2759"/>
<keyword evidence="1" id="KW-0175">Coiled coil</keyword>
<protein>
    <submittedName>
        <fullName evidence="3">Uncharacterized protein</fullName>
    </submittedName>
</protein>
<accession>A0A8K0TA93</accession>
<organism evidence="3 4">
    <name type="scientific">Plectosphaerella cucumerina</name>
    <dbReference type="NCBI Taxonomy" id="40658"/>
    <lineage>
        <taxon>Eukaryota</taxon>
        <taxon>Fungi</taxon>
        <taxon>Dikarya</taxon>
        <taxon>Ascomycota</taxon>
        <taxon>Pezizomycotina</taxon>
        <taxon>Sordariomycetes</taxon>
        <taxon>Hypocreomycetidae</taxon>
        <taxon>Glomerellales</taxon>
        <taxon>Plectosphaerellaceae</taxon>
        <taxon>Plectosphaerella</taxon>
    </lineage>
</organism>
<feature type="compositionally biased region" description="Polar residues" evidence="2">
    <location>
        <begin position="33"/>
        <end position="44"/>
    </location>
</feature>
<comment type="caution">
    <text evidence="3">The sequence shown here is derived from an EMBL/GenBank/DDBJ whole genome shotgun (WGS) entry which is preliminary data.</text>
</comment>
<reference evidence="3" key="1">
    <citation type="journal article" date="2021" name="Nat. Commun.">
        <title>Genetic determinants of endophytism in the Arabidopsis root mycobiome.</title>
        <authorList>
            <person name="Mesny F."/>
            <person name="Miyauchi S."/>
            <person name="Thiergart T."/>
            <person name="Pickel B."/>
            <person name="Atanasova L."/>
            <person name="Karlsson M."/>
            <person name="Huettel B."/>
            <person name="Barry K.W."/>
            <person name="Haridas S."/>
            <person name="Chen C."/>
            <person name="Bauer D."/>
            <person name="Andreopoulos W."/>
            <person name="Pangilinan J."/>
            <person name="LaButti K."/>
            <person name="Riley R."/>
            <person name="Lipzen A."/>
            <person name="Clum A."/>
            <person name="Drula E."/>
            <person name="Henrissat B."/>
            <person name="Kohler A."/>
            <person name="Grigoriev I.V."/>
            <person name="Martin F.M."/>
            <person name="Hacquard S."/>
        </authorList>
    </citation>
    <scope>NUCLEOTIDE SEQUENCE</scope>
    <source>
        <strain evidence="3">MPI-CAGE-AT-0016</strain>
    </source>
</reference>
<feature type="coiled-coil region" evidence="1">
    <location>
        <begin position="392"/>
        <end position="419"/>
    </location>
</feature>
<dbReference type="Proteomes" id="UP000813385">
    <property type="component" value="Unassembled WGS sequence"/>
</dbReference>
<feature type="region of interest" description="Disordered" evidence="2">
    <location>
        <begin position="17"/>
        <end position="173"/>
    </location>
</feature>
<feature type="compositionally biased region" description="Low complexity" evidence="2">
    <location>
        <begin position="123"/>
        <end position="140"/>
    </location>
</feature>
<gene>
    <name evidence="3" type="ORF">B0T11DRAFT_100377</name>
</gene>
<sequence>MPNFLISHSLEYQTYSMPSMEDTSKPVDEDNVSLKSWSNANVTPAGTEVEEEEWDFVLPRSKTHVASDSSTLKEDRCPTPDCEASPAAVPGTEPDTSPSKVDEDGCPTPDHDEASPAARAEPDAGASNAADSIDASSRSIVIHDSKAAPPMATSKPDACDLKPADPEDGSSRSLDAYSVYDDLPTLEYYQVPADDEVYFTKAHALKAVRAEFAATPGHQVHELEDAEKWINSYYIGLGKEIFCLKAEVLENRDNQYTEKQHISSSQLLVICFLRRQLTRLVYSAKHGDTHKKGIGRRAAYRHVFKPSNPQIVKLLRDISELATFTSKPDAPAFGNSSASAESACQTQMEEEDDETQIYRLIKRTRSTDKLKAILKSIDDKLGDDIVAKAARLQDLADDVQEATRALEKVQRENEHLIRRKNN</sequence>
<evidence type="ECO:0000313" key="3">
    <source>
        <dbReference type="EMBL" id="KAH7358150.1"/>
    </source>
</evidence>
<keyword evidence="4" id="KW-1185">Reference proteome</keyword>
<dbReference type="AlphaFoldDB" id="A0A8K0TA93"/>
<evidence type="ECO:0000256" key="1">
    <source>
        <dbReference type="SAM" id="Coils"/>
    </source>
</evidence>
<dbReference type="EMBL" id="JAGPXD010000004">
    <property type="protein sequence ID" value="KAH7358150.1"/>
    <property type="molecule type" value="Genomic_DNA"/>
</dbReference>
<evidence type="ECO:0000313" key="4">
    <source>
        <dbReference type="Proteomes" id="UP000813385"/>
    </source>
</evidence>